<dbReference type="EC" id="2.3.2.27" evidence="1"/>
<keyword evidence="1" id="KW-0862">Zinc</keyword>
<keyword evidence="1" id="KW-0833">Ubl conjugation pathway</keyword>
<dbReference type="UniPathway" id="UPA00143"/>
<dbReference type="GO" id="GO:0016567">
    <property type="term" value="P:protein ubiquitination"/>
    <property type="evidence" value="ECO:0007669"/>
    <property type="project" value="UniProtKB-UniRule"/>
</dbReference>
<keyword evidence="1" id="KW-0808">Transferase</keyword>
<dbReference type="GO" id="GO:0000151">
    <property type="term" value="C:ubiquitin ligase complex"/>
    <property type="evidence" value="ECO:0007669"/>
    <property type="project" value="TreeGrafter"/>
</dbReference>
<dbReference type="PANTHER" id="PTHR21497:SF39">
    <property type="entry name" value="E3 UBIQUITIN-PROTEIN LIGASE UBR3"/>
    <property type="match status" value="1"/>
</dbReference>
<dbReference type="Proteomes" id="UP000499080">
    <property type="component" value="Unassembled WGS sequence"/>
</dbReference>
<comment type="catalytic activity">
    <reaction evidence="1">
        <text>S-ubiquitinyl-[E2 ubiquitin-conjugating enzyme]-L-cysteine + [acceptor protein]-L-lysine = [E2 ubiquitin-conjugating enzyme]-L-cysteine + N(6)-ubiquitinyl-[acceptor protein]-L-lysine.</text>
        <dbReference type="EC" id="2.3.2.27"/>
    </reaction>
</comment>
<comment type="pathway">
    <text evidence="1">Protein modification; protein ubiquitination.</text>
</comment>
<dbReference type="OrthoDB" id="15304at2759"/>
<evidence type="ECO:0000256" key="1">
    <source>
        <dbReference type="RuleBase" id="RU366018"/>
    </source>
</evidence>
<comment type="similarity">
    <text evidence="1">Belongs to the E3 ubiquitin-protein ligase UBR1-like family.</text>
</comment>
<dbReference type="AlphaFoldDB" id="A0A4Y2VHF8"/>
<keyword evidence="1" id="KW-0479">Metal-binding</keyword>
<name>A0A4Y2VHF8_ARAVE</name>
<dbReference type="GO" id="GO:0005737">
    <property type="term" value="C:cytoplasm"/>
    <property type="evidence" value="ECO:0007669"/>
    <property type="project" value="TreeGrafter"/>
</dbReference>
<accession>A0A4Y2VHF8</accession>
<organism evidence="2 3">
    <name type="scientific">Araneus ventricosus</name>
    <name type="common">Orbweaver spider</name>
    <name type="synonym">Epeira ventricosa</name>
    <dbReference type="NCBI Taxonomy" id="182803"/>
    <lineage>
        <taxon>Eukaryota</taxon>
        <taxon>Metazoa</taxon>
        <taxon>Ecdysozoa</taxon>
        <taxon>Arthropoda</taxon>
        <taxon>Chelicerata</taxon>
        <taxon>Arachnida</taxon>
        <taxon>Araneae</taxon>
        <taxon>Araneomorphae</taxon>
        <taxon>Entelegynae</taxon>
        <taxon>Araneoidea</taxon>
        <taxon>Araneidae</taxon>
        <taxon>Araneus</taxon>
    </lineage>
</organism>
<protein>
    <recommendedName>
        <fullName evidence="1">E3 ubiquitin-protein ligase</fullName>
        <ecNumber evidence="1">2.3.2.27</ecNumber>
    </recommendedName>
</protein>
<feature type="non-terminal residue" evidence="2">
    <location>
        <position position="141"/>
    </location>
</feature>
<sequence>MAPRTHPPGTGTFGMNVNQRELKAHVEFESNTYYAAFSAELEASATPMWALISHLKSPEMLGKTKDVLAACLEALQNWFTAINFSVGDEINPYQVSFHIPLHRCYASFLGQAVRQQGAQIDTLLPPDDTLKLMMMHPIQAQ</sequence>
<comment type="function">
    <text evidence="1">Ubiquitin ligase protein which is a component of the N-end rule pathway. Recognizes and binds to proteins bearing specific N-terminal residues that are destabilizing according to the N-end rule, leading to their ubiquitination and subsequent degradation.</text>
</comment>
<keyword evidence="3" id="KW-1185">Reference proteome</keyword>
<evidence type="ECO:0000313" key="3">
    <source>
        <dbReference type="Proteomes" id="UP000499080"/>
    </source>
</evidence>
<reference evidence="2 3" key="1">
    <citation type="journal article" date="2019" name="Sci. Rep.">
        <title>Orb-weaving spider Araneus ventricosus genome elucidates the spidroin gene catalogue.</title>
        <authorList>
            <person name="Kono N."/>
            <person name="Nakamura H."/>
            <person name="Ohtoshi R."/>
            <person name="Moran D.A.P."/>
            <person name="Shinohara A."/>
            <person name="Yoshida Y."/>
            <person name="Fujiwara M."/>
            <person name="Mori M."/>
            <person name="Tomita M."/>
            <person name="Arakawa K."/>
        </authorList>
    </citation>
    <scope>NUCLEOTIDE SEQUENCE [LARGE SCALE GENOMIC DNA]</scope>
</reference>
<dbReference type="GO" id="GO:0008270">
    <property type="term" value="F:zinc ion binding"/>
    <property type="evidence" value="ECO:0007669"/>
    <property type="project" value="UniProtKB-UniRule"/>
</dbReference>
<dbReference type="GO" id="GO:0061630">
    <property type="term" value="F:ubiquitin protein ligase activity"/>
    <property type="evidence" value="ECO:0007669"/>
    <property type="project" value="UniProtKB-UniRule"/>
</dbReference>
<dbReference type="EMBL" id="BGPR01046934">
    <property type="protein sequence ID" value="GBO23918.1"/>
    <property type="molecule type" value="Genomic_DNA"/>
</dbReference>
<comment type="caution">
    <text evidence="2">The sequence shown here is derived from an EMBL/GenBank/DDBJ whole genome shotgun (WGS) entry which is preliminary data.</text>
</comment>
<gene>
    <name evidence="2" type="primary">UBR3</name>
    <name evidence="2" type="ORF">AVEN_72200_1</name>
</gene>
<proteinExistence type="inferred from homology"/>
<keyword evidence="1" id="KW-0863">Zinc-finger</keyword>
<evidence type="ECO:0000313" key="2">
    <source>
        <dbReference type="EMBL" id="GBO23918.1"/>
    </source>
</evidence>
<dbReference type="GO" id="GO:0071596">
    <property type="term" value="P:ubiquitin-dependent protein catabolic process via the N-end rule pathway"/>
    <property type="evidence" value="ECO:0007669"/>
    <property type="project" value="UniProtKB-UniRule"/>
</dbReference>
<dbReference type="InterPro" id="IPR039164">
    <property type="entry name" value="UBR1-like"/>
</dbReference>
<dbReference type="PANTHER" id="PTHR21497">
    <property type="entry name" value="UBIQUITIN LIGASE E3 ALPHA-RELATED"/>
    <property type="match status" value="1"/>
</dbReference>